<comment type="caution">
    <text evidence="2">The sequence shown here is derived from an EMBL/GenBank/DDBJ whole genome shotgun (WGS) entry which is preliminary data.</text>
</comment>
<name>A0A6A3HL98_9STRA</name>
<dbReference type="EMBL" id="QXFV01004304">
    <property type="protein sequence ID" value="KAE8970431.1"/>
    <property type="molecule type" value="Genomic_DNA"/>
</dbReference>
<evidence type="ECO:0000313" key="2">
    <source>
        <dbReference type="EMBL" id="KAE8970431.1"/>
    </source>
</evidence>
<feature type="compositionally biased region" description="Basic and acidic residues" evidence="1">
    <location>
        <begin position="70"/>
        <end position="80"/>
    </location>
</feature>
<feature type="region of interest" description="Disordered" evidence="1">
    <location>
        <begin position="1"/>
        <end position="109"/>
    </location>
</feature>
<evidence type="ECO:0000256" key="1">
    <source>
        <dbReference type="SAM" id="MobiDB-lite"/>
    </source>
</evidence>
<proteinExistence type="predicted"/>
<reference evidence="2 3" key="1">
    <citation type="submission" date="2018-09" db="EMBL/GenBank/DDBJ databases">
        <title>Genomic investigation of the strawberry pathogen Phytophthora fragariae indicates pathogenicity is determined by transcriptional variation in three key races.</title>
        <authorList>
            <person name="Adams T.M."/>
            <person name="Armitage A.D."/>
            <person name="Sobczyk M.K."/>
            <person name="Bates H.J."/>
            <person name="Dunwell J.M."/>
            <person name="Nellist C.F."/>
            <person name="Harrison R.J."/>
        </authorList>
    </citation>
    <scope>NUCLEOTIDE SEQUENCE [LARGE SCALE GENOMIC DNA]</scope>
    <source>
        <strain evidence="2 3">SCRP249</strain>
    </source>
</reference>
<evidence type="ECO:0000313" key="3">
    <source>
        <dbReference type="Proteomes" id="UP000429607"/>
    </source>
</evidence>
<feature type="compositionally biased region" description="Polar residues" evidence="1">
    <location>
        <begin position="53"/>
        <end position="63"/>
    </location>
</feature>
<accession>A0A6A3HL98</accession>
<gene>
    <name evidence="2" type="ORF">PR001_g27210</name>
</gene>
<sequence>MSARKGSRGDVQLQREAKTEEAGPADRSQEKTAAQAQPDMGGWETAGAKTKRPTNTTSKSKGTGNPGHDSSAEPKRERKMSPAKYASTKRGKEPPKGLNGGAGSRADKGDGSVVFQQLRSYLQNQASQAYVTHTVLRLNDLARERRFKNYLRTMPAEERRTQAEDEIEKSWKDEAPQRRQDKFEGLRSKWNVQSTKHQDRLYNLMRKWVLEKNEEQREIEDRLQFFQFEGRVAAEDQPQNIDTRTGGSYLEAVRPQSHSSRVIHMTAEQVRLTELCLRPAEPTNQLRQRTDDEVKAIVMILNHELEVPHVPPFLTQTMGPGELAVFEDLFLALEYPLYAHLAPGQRFFANMTKGAILAQIYGGAEAAPAQKQEIEDFKGLLPRITIDMETRVVKVTFKGKQSAARWSGWQMPLATKLLPLIDYEQEREHAAATNKLVMLDFYSFDVEVRKGVMTSRDMFWMLSKILGLKVQAMTHPVSEETGIKEQQWTVRIHASACPAALRQLGSMQIDDVEVVIHHSAIHVNWPCKRCHSPDHPTRFCKILLVDLEGEKKKYTNK</sequence>
<dbReference type="Proteomes" id="UP000429607">
    <property type="component" value="Unassembled WGS sequence"/>
</dbReference>
<protein>
    <submittedName>
        <fullName evidence="2">Uncharacterized protein</fullName>
    </submittedName>
</protein>
<organism evidence="2 3">
    <name type="scientific">Phytophthora rubi</name>
    <dbReference type="NCBI Taxonomy" id="129364"/>
    <lineage>
        <taxon>Eukaryota</taxon>
        <taxon>Sar</taxon>
        <taxon>Stramenopiles</taxon>
        <taxon>Oomycota</taxon>
        <taxon>Peronosporomycetes</taxon>
        <taxon>Peronosporales</taxon>
        <taxon>Peronosporaceae</taxon>
        <taxon>Phytophthora</taxon>
    </lineage>
</organism>
<dbReference type="AlphaFoldDB" id="A0A6A3HL98"/>
<feature type="non-terminal residue" evidence="2">
    <location>
        <position position="557"/>
    </location>
</feature>